<feature type="transmembrane region" description="Helical" evidence="9">
    <location>
        <begin position="522"/>
        <end position="551"/>
    </location>
</feature>
<keyword evidence="4" id="KW-0677">Repeat</keyword>
<dbReference type="PANTHER" id="PTHR24223:SF443">
    <property type="entry name" value="MULTIDRUG-RESISTANCE LIKE PROTEIN 1, ISOFORM I"/>
    <property type="match status" value="1"/>
</dbReference>
<evidence type="ECO:0000256" key="2">
    <source>
        <dbReference type="ARBA" id="ARBA00022448"/>
    </source>
</evidence>
<feature type="transmembrane region" description="Helical" evidence="9">
    <location>
        <begin position="51"/>
        <end position="70"/>
    </location>
</feature>
<dbReference type="GO" id="GO:0016887">
    <property type="term" value="F:ATP hydrolysis activity"/>
    <property type="evidence" value="ECO:0007669"/>
    <property type="project" value="InterPro"/>
</dbReference>
<feature type="transmembrane region" description="Helical" evidence="9">
    <location>
        <begin position="572"/>
        <end position="591"/>
    </location>
</feature>
<dbReference type="InterPro" id="IPR027417">
    <property type="entry name" value="P-loop_NTPase"/>
</dbReference>
<dbReference type="CDD" id="cd03250">
    <property type="entry name" value="ABCC_MRP_domain1"/>
    <property type="match status" value="1"/>
</dbReference>
<dbReference type="FunFam" id="3.40.50.300:FF:000838">
    <property type="entry name" value="ABC multidrug transporter (Eurofung)"/>
    <property type="match status" value="1"/>
</dbReference>
<keyword evidence="13" id="KW-1185">Reference proteome</keyword>
<dbReference type="EMBL" id="JAPWDV010000003">
    <property type="protein sequence ID" value="KAJ6217441.1"/>
    <property type="molecule type" value="Genomic_DNA"/>
</dbReference>
<dbReference type="AlphaFoldDB" id="A0A9Q0M1M8"/>
<dbReference type="PROSITE" id="PS00211">
    <property type="entry name" value="ABC_TRANSPORTER_1"/>
    <property type="match status" value="2"/>
</dbReference>
<keyword evidence="2" id="KW-0813">Transport</keyword>
<dbReference type="Gene3D" id="3.40.50.300">
    <property type="entry name" value="P-loop containing nucleotide triphosphate hydrolases"/>
    <property type="match status" value="2"/>
</dbReference>
<dbReference type="GO" id="GO:0140359">
    <property type="term" value="F:ABC-type transporter activity"/>
    <property type="evidence" value="ECO:0007669"/>
    <property type="project" value="InterPro"/>
</dbReference>
<dbReference type="SUPFAM" id="SSF90123">
    <property type="entry name" value="ABC transporter transmembrane region"/>
    <property type="match status" value="2"/>
</dbReference>
<proteinExistence type="predicted"/>
<evidence type="ECO:0000256" key="3">
    <source>
        <dbReference type="ARBA" id="ARBA00022692"/>
    </source>
</evidence>
<name>A0A9Q0M1M8_BLOTA</name>
<evidence type="ECO:0000256" key="4">
    <source>
        <dbReference type="ARBA" id="ARBA00022737"/>
    </source>
</evidence>
<evidence type="ECO:0000256" key="8">
    <source>
        <dbReference type="ARBA" id="ARBA00023136"/>
    </source>
</evidence>
<feature type="transmembrane region" description="Helical" evidence="9">
    <location>
        <begin position="178"/>
        <end position="198"/>
    </location>
</feature>
<dbReference type="SMART" id="SM00382">
    <property type="entry name" value="AAA"/>
    <property type="match status" value="2"/>
</dbReference>
<feature type="transmembrane region" description="Helical" evidence="9">
    <location>
        <begin position="130"/>
        <end position="158"/>
    </location>
</feature>
<accession>A0A9Q0M1M8</accession>
<evidence type="ECO:0000313" key="13">
    <source>
        <dbReference type="Proteomes" id="UP001142055"/>
    </source>
</evidence>
<dbReference type="InterPro" id="IPR050173">
    <property type="entry name" value="ABC_transporter_C-like"/>
</dbReference>
<evidence type="ECO:0000256" key="7">
    <source>
        <dbReference type="ARBA" id="ARBA00022989"/>
    </source>
</evidence>
<dbReference type="GO" id="GO:0005524">
    <property type="term" value="F:ATP binding"/>
    <property type="evidence" value="ECO:0007669"/>
    <property type="project" value="UniProtKB-KW"/>
</dbReference>
<dbReference type="PROSITE" id="PS50893">
    <property type="entry name" value="ABC_TRANSPORTER_2"/>
    <property type="match status" value="2"/>
</dbReference>
<dbReference type="CDD" id="cd18603">
    <property type="entry name" value="ABC_6TM_MRP1_2_3_6_D2_like"/>
    <property type="match status" value="1"/>
</dbReference>
<dbReference type="FunFam" id="3.40.50.300:FF:000973">
    <property type="entry name" value="Multidrug resistance-associated protein 4"/>
    <property type="match status" value="1"/>
</dbReference>
<dbReference type="GO" id="GO:0005774">
    <property type="term" value="C:vacuolar membrane"/>
    <property type="evidence" value="ECO:0007669"/>
    <property type="project" value="UniProtKB-SubCell"/>
</dbReference>
<gene>
    <name evidence="12" type="ORF">RDWZM_008598</name>
</gene>
<dbReference type="FunFam" id="1.20.1560.10:FF:000013">
    <property type="entry name" value="ABC transporter C family member 2"/>
    <property type="match status" value="1"/>
</dbReference>
<dbReference type="InterPro" id="IPR017871">
    <property type="entry name" value="ABC_transporter-like_CS"/>
</dbReference>
<reference evidence="12" key="1">
    <citation type="submission" date="2022-12" db="EMBL/GenBank/DDBJ databases">
        <title>Genome assemblies of Blomia tropicalis.</title>
        <authorList>
            <person name="Cui Y."/>
        </authorList>
    </citation>
    <scope>NUCLEOTIDE SEQUENCE</scope>
    <source>
        <tissue evidence="12">Adult mites</tissue>
    </source>
</reference>
<keyword evidence="8 9" id="KW-0472">Membrane</keyword>
<keyword evidence="5" id="KW-0547">Nucleotide-binding</keyword>
<sequence length="1007" mass="114102">MASRYTSGQLVNLMSIDTQRVLEYVKMINLFWICPLQIIISTVMLWSHLGYGSLAGLVVLLLLLPFNGFIGARLRMLQGRLLDFKDRRIKLLNETIMSIRAIKLYAWEEVFQYRIQKIRKQEMANLRQQAFYSTAITFAFNSAPFLVAFASFALYLVLDENNSLDASKMFVSLAIFNIVRRPLAFFPQLITNSLMFMVSLKRISEFLNFTSNEDFIVKGQNLSKDFNNLKNFQQKTKPLIQIDKCTFSWSSCDKMINRFLLKNISISITEPKLYAIIGEVGTGKSSLLSAVLGQMSCVDHESHKFTVNGTIAYVPQNAWIQYGTIRENILFGLNYDYKWYNKVIETCALEKDFSQFQDGDNMIVGQKGFSLSGGQKQRISIARALYSNADIILLDDPLSALDSHIAKHVFNRVIGPTAINSKAYSLTNRSILLLAVYGLFGLGQTIFILVGTLLLNIGCLAASHHLHNQMLARILTAPIWFYDATSSSIGQILNRFSKDIDVADSTLISNFLKLMIELFRTIISFIPIVFGTDLYIMLIIIPLTLLYFAIYKYCISTSRQLIRIESSLRTPIYSFFTETYSGVSVIQAFGIERKFLERSHRNIDMNASAYHMSVTASRWLTIRLDFLGNLVVLSTALFCTFKRNQIDPGMVGLCLSCAYTITGTLNMLVRSFTDLESNIVSVERLIEYTELPQEAVRYVNSGNYSNTLCELNSSKKCSLIGKLLANYVSNMFQTENGFVQQSFTQDYQIRNPNSWLRNGSISICQFSARYRTNLKLCLRHLNVSIENGQKVAIIGRTGAGKSSFALSLFRLIEAENGCIYIGGQNIKDLGLYELRSALTIIPQDSLLFNGTLRENMDPLGQYTDDQIFSALEKVNLTKILKRLTQESNFSSVLEQPLNDSCMQSISAGQKQLFCLARVLLQNPKIVILDEATASIDPATDELVQETIYREFHNCTVLSIVHKLELIVRYPIDKVLVFDNGSIVEYDSPKKLANDSKSYFFRMLNNQI</sequence>
<evidence type="ECO:0000256" key="9">
    <source>
        <dbReference type="SAM" id="Phobius"/>
    </source>
</evidence>
<keyword evidence="6" id="KW-0067">ATP-binding</keyword>
<feature type="transmembrane region" description="Helical" evidence="9">
    <location>
        <begin position="431"/>
        <end position="455"/>
    </location>
</feature>
<comment type="caution">
    <text evidence="12">The sequence shown here is derived from an EMBL/GenBank/DDBJ whole genome shotgun (WGS) entry which is preliminary data.</text>
</comment>
<dbReference type="PROSITE" id="PS50929">
    <property type="entry name" value="ABC_TM1F"/>
    <property type="match status" value="2"/>
</dbReference>
<comment type="subcellular location">
    <subcellularLocation>
        <location evidence="1">Vacuole membrane</location>
        <topology evidence="1">Multi-pass membrane protein</topology>
    </subcellularLocation>
</comment>
<dbReference type="PANTHER" id="PTHR24223">
    <property type="entry name" value="ATP-BINDING CASSETTE SUB-FAMILY C"/>
    <property type="match status" value="1"/>
</dbReference>
<keyword evidence="3 9" id="KW-0812">Transmembrane</keyword>
<evidence type="ECO:0000256" key="6">
    <source>
        <dbReference type="ARBA" id="ARBA00022840"/>
    </source>
</evidence>
<dbReference type="Pfam" id="PF00005">
    <property type="entry name" value="ABC_tran"/>
    <property type="match status" value="2"/>
</dbReference>
<dbReference type="OMA" id="NGMSTIC"/>
<organism evidence="12 13">
    <name type="scientific">Blomia tropicalis</name>
    <name type="common">Mite</name>
    <dbReference type="NCBI Taxonomy" id="40697"/>
    <lineage>
        <taxon>Eukaryota</taxon>
        <taxon>Metazoa</taxon>
        <taxon>Ecdysozoa</taxon>
        <taxon>Arthropoda</taxon>
        <taxon>Chelicerata</taxon>
        <taxon>Arachnida</taxon>
        <taxon>Acari</taxon>
        <taxon>Acariformes</taxon>
        <taxon>Sarcoptiformes</taxon>
        <taxon>Astigmata</taxon>
        <taxon>Glycyphagoidea</taxon>
        <taxon>Echimyopodidae</taxon>
        <taxon>Blomia</taxon>
    </lineage>
</organism>
<feature type="domain" description="ABC transporter" evidence="10">
    <location>
        <begin position="756"/>
        <end position="1004"/>
    </location>
</feature>
<feature type="domain" description="ABC transmembrane type-1" evidence="11">
    <location>
        <begin position="1"/>
        <end position="195"/>
    </location>
</feature>
<protein>
    <submittedName>
        <fullName evidence="12">Uncharacterized protein</fullName>
    </submittedName>
</protein>
<dbReference type="Gene3D" id="1.20.1560.10">
    <property type="entry name" value="ABC transporter type 1, transmembrane domain"/>
    <property type="match status" value="2"/>
</dbReference>
<evidence type="ECO:0000256" key="5">
    <source>
        <dbReference type="ARBA" id="ARBA00022741"/>
    </source>
</evidence>
<feature type="domain" description="ABC transporter" evidence="10">
    <location>
        <begin position="240"/>
        <end position="476"/>
    </location>
</feature>
<evidence type="ECO:0000313" key="12">
    <source>
        <dbReference type="EMBL" id="KAJ6217441.1"/>
    </source>
</evidence>
<keyword evidence="7 9" id="KW-1133">Transmembrane helix</keyword>
<dbReference type="CDD" id="cd03244">
    <property type="entry name" value="ABCC_MRP_domain2"/>
    <property type="match status" value="1"/>
</dbReference>
<evidence type="ECO:0000259" key="10">
    <source>
        <dbReference type="PROSITE" id="PS50893"/>
    </source>
</evidence>
<dbReference type="InterPro" id="IPR036640">
    <property type="entry name" value="ABC1_TM_sf"/>
</dbReference>
<evidence type="ECO:0000256" key="1">
    <source>
        <dbReference type="ARBA" id="ARBA00004128"/>
    </source>
</evidence>
<dbReference type="InterPro" id="IPR003593">
    <property type="entry name" value="AAA+_ATPase"/>
</dbReference>
<dbReference type="Proteomes" id="UP001142055">
    <property type="component" value="Chromosome 3"/>
</dbReference>
<feature type="domain" description="ABC transmembrane type-1" evidence="11">
    <location>
        <begin position="407"/>
        <end position="677"/>
    </location>
</feature>
<evidence type="ECO:0000259" key="11">
    <source>
        <dbReference type="PROSITE" id="PS50929"/>
    </source>
</evidence>
<dbReference type="InterPro" id="IPR011527">
    <property type="entry name" value="ABC1_TM_dom"/>
</dbReference>
<dbReference type="SUPFAM" id="SSF52540">
    <property type="entry name" value="P-loop containing nucleoside triphosphate hydrolases"/>
    <property type="match status" value="2"/>
</dbReference>
<dbReference type="Pfam" id="PF00664">
    <property type="entry name" value="ABC_membrane"/>
    <property type="match status" value="2"/>
</dbReference>
<dbReference type="InterPro" id="IPR003439">
    <property type="entry name" value="ABC_transporter-like_ATP-bd"/>
</dbReference>
<feature type="transmembrane region" description="Helical" evidence="9">
    <location>
        <begin position="21"/>
        <end position="45"/>
    </location>
</feature>